<reference evidence="3" key="1">
    <citation type="journal article" date="2012" name="Nat. Biotechnol.">
        <title>Reference genome sequence of the model plant Setaria.</title>
        <authorList>
            <person name="Bennetzen J.L."/>
            <person name="Schmutz J."/>
            <person name="Wang H."/>
            <person name="Percifield R."/>
            <person name="Hawkins J."/>
            <person name="Pontaroli A.C."/>
            <person name="Estep M."/>
            <person name="Feng L."/>
            <person name="Vaughn J.N."/>
            <person name="Grimwood J."/>
            <person name="Jenkins J."/>
            <person name="Barry K."/>
            <person name="Lindquist E."/>
            <person name="Hellsten U."/>
            <person name="Deshpande S."/>
            <person name="Wang X."/>
            <person name="Wu X."/>
            <person name="Mitros T."/>
            <person name="Triplett J."/>
            <person name="Yang X."/>
            <person name="Ye C.Y."/>
            <person name="Mauro-Herrera M."/>
            <person name="Wang L."/>
            <person name="Li P."/>
            <person name="Sharma M."/>
            <person name="Sharma R."/>
            <person name="Ronald P.C."/>
            <person name="Panaud O."/>
            <person name="Kellogg E.A."/>
            <person name="Brutnell T.P."/>
            <person name="Doust A.N."/>
            <person name="Tuskan G.A."/>
            <person name="Rokhsar D."/>
            <person name="Devos K.M."/>
        </authorList>
    </citation>
    <scope>NUCLEOTIDE SEQUENCE [LARGE SCALE GENOMIC DNA]</scope>
    <source>
        <strain evidence="3">cv. Yugu1</strain>
    </source>
</reference>
<feature type="region of interest" description="Disordered" evidence="1">
    <location>
        <begin position="1"/>
        <end position="35"/>
    </location>
</feature>
<dbReference type="Proteomes" id="UP000004995">
    <property type="component" value="Unassembled WGS sequence"/>
</dbReference>
<keyword evidence="3" id="KW-1185">Reference proteome</keyword>
<feature type="compositionally biased region" description="Low complexity" evidence="1">
    <location>
        <begin position="1"/>
        <end position="19"/>
    </location>
</feature>
<dbReference type="Pfam" id="PF12609">
    <property type="entry name" value="DUF3774"/>
    <property type="match status" value="1"/>
</dbReference>
<evidence type="ECO:0000313" key="2">
    <source>
        <dbReference type="EnsemblPlants" id="KQK99100"/>
    </source>
</evidence>
<evidence type="ECO:0000313" key="3">
    <source>
        <dbReference type="Proteomes" id="UP000004995"/>
    </source>
</evidence>
<dbReference type="eggNOG" id="ENOG502S9J0">
    <property type="taxonomic scope" value="Eukaryota"/>
</dbReference>
<evidence type="ECO:0000256" key="1">
    <source>
        <dbReference type="SAM" id="MobiDB-lite"/>
    </source>
</evidence>
<protein>
    <submittedName>
        <fullName evidence="2">Uncharacterized protein</fullName>
    </submittedName>
</protein>
<dbReference type="EMBL" id="AGNK02004520">
    <property type="status" value="NOT_ANNOTATED_CDS"/>
    <property type="molecule type" value="Genomic_DNA"/>
</dbReference>
<feature type="compositionally biased region" description="Low complexity" evidence="1">
    <location>
        <begin position="84"/>
        <end position="98"/>
    </location>
</feature>
<dbReference type="AlphaFoldDB" id="K3YEU0"/>
<sequence length="142" mass="15487">TEETSSPTAAPSSPLLPSTHQYKRTRASSHSTSIHKAKITEFGDFVWEEEKSEAMSLRYMSRVGARAAQAVRESTGRSVKDKAQSASSSASMARSGRAVGWVDSGRISAAAAARRKAEEEKRRRAEQALRTVMFLSVWGPNT</sequence>
<organism evidence="2 3">
    <name type="scientific">Setaria italica</name>
    <name type="common">Foxtail millet</name>
    <name type="synonym">Panicum italicum</name>
    <dbReference type="NCBI Taxonomy" id="4555"/>
    <lineage>
        <taxon>Eukaryota</taxon>
        <taxon>Viridiplantae</taxon>
        <taxon>Streptophyta</taxon>
        <taxon>Embryophyta</taxon>
        <taxon>Tracheophyta</taxon>
        <taxon>Spermatophyta</taxon>
        <taxon>Magnoliopsida</taxon>
        <taxon>Liliopsida</taxon>
        <taxon>Poales</taxon>
        <taxon>Poaceae</taxon>
        <taxon>PACMAD clade</taxon>
        <taxon>Panicoideae</taxon>
        <taxon>Panicodae</taxon>
        <taxon>Paniceae</taxon>
        <taxon>Cenchrinae</taxon>
        <taxon>Setaria</taxon>
    </lineage>
</organism>
<dbReference type="InterPro" id="IPR022251">
    <property type="entry name" value="DUF3774_wound-induced"/>
</dbReference>
<dbReference type="Gramene" id="KQK99100">
    <property type="protein sequence ID" value="KQK99100"/>
    <property type="gene ID" value="SETIT_012757mg"/>
</dbReference>
<dbReference type="FunCoup" id="K3YEU0">
    <property type="interactions" value="150"/>
</dbReference>
<reference evidence="2" key="2">
    <citation type="submission" date="2018-08" db="UniProtKB">
        <authorList>
            <consortium name="EnsemblPlants"/>
        </authorList>
    </citation>
    <scope>IDENTIFICATION</scope>
    <source>
        <strain evidence="2">Yugu1</strain>
    </source>
</reference>
<dbReference type="HOGENOM" id="CLU_1820791_0_0_1"/>
<dbReference type="EnsemblPlants" id="KQK99100">
    <property type="protein sequence ID" value="KQK99100"/>
    <property type="gene ID" value="SETIT_012757mg"/>
</dbReference>
<proteinExistence type="predicted"/>
<feature type="compositionally biased region" description="Basic and acidic residues" evidence="1">
    <location>
        <begin position="74"/>
        <end position="83"/>
    </location>
</feature>
<feature type="compositionally biased region" description="Basic residues" evidence="1">
    <location>
        <begin position="21"/>
        <end position="35"/>
    </location>
</feature>
<feature type="region of interest" description="Disordered" evidence="1">
    <location>
        <begin position="71"/>
        <end position="98"/>
    </location>
</feature>
<dbReference type="InParanoid" id="K3YEU0"/>
<accession>K3YEU0</accession>
<name>K3YEU0_SETIT</name>